<proteinExistence type="predicted"/>
<comment type="caution">
    <text evidence="2">The sequence shown here is derived from an EMBL/GenBank/DDBJ whole genome shotgun (WGS) entry which is preliminary data.</text>
</comment>
<protein>
    <submittedName>
        <fullName evidence="2">Uncharacterized protein</fullName>
    </submittedName>
</protein>
<evidence type="ECO:0000313" key="2">
    <source>
        <dbReference type="EMBL" id="GIY28056.1"/>
    </source>
</evidence>
<dbReference type="EMBL" id="BPLQ01007128">
    <property type="protein sequence ID" value="GIY28056.1"/>
    <property type="molecule type" value="Genomic_DNA"/>
</dbReference>
<name>A0AAV4S4R8_9ARAC</name>
<reference evidence="2 3" key="1">
    <citation type="submission" date="2021-06" db="EMBL/GenBank/DDBJ databases">
        <title>Caerostris darwini draft genome.</title>
        <authorList>
            <person name="Kono N."/>
            <person name="Arakawa K."/>
        </authorList>
    </citation>
    <scope>NUCLEOTIDE SEQUENCE [LARGE SCALE GENOMIC DNA]</scope>
</reference>
<dbReference type="Proteomes" id="UP001054837">
    <property type="component" value="Unassembled WGS sequence"/>
</dbReference>
<organism evidence="2 3">
    <name type="scientific">Caerostris darwini</name>
    <dbReference type="NCBI Taxonomy" id="1538125"/>
    <lineage>
        <taxon>Eukaryota</taxon>
        <taxon>Metazoa</taxon>
        <taxon>Ecdysozoa</taxon>
        <taxon>Arthropoda</taxon>
        <taxon>Chelicerata</taxon>
        <taxon>Arachnida</taxon>
        <taxon>Araneae</taxon>
        <taxon>Araneomorphae</taxon>
        <taxon>Entelegynae</taxon>
        <taxon>Araneoidea</taxon>
        <taxon>Araneidae</taxon>
        <taxon>Caerostris</taxon>
    </lineage>
</organism>
<gene>
    <name evidence="2" type="ORF">CDAR_236871</name>
</gene>
<feature type="region of interest" description="Disordered" evidence="1">
    <location>
        <begin position="53"/>
        <end position="72"/>
    </location>
</feature>
<feature type="compositionally biased region" description="Basic and acidic residues" evidence="1">
    <location>
        <begin position="53"/>
        <end position="63"/>
    </location>
</feature>
<keyword evidence="3" id="KW-1185">Reference proteome</keyword>
<evidence type="ECO:0000313" key="3">
    <source>
        <dbReference type="Proteomes" id="UP001054837"/>
    </source>
</evidence>
<evidence type="ECO:0000256" key="1">
    <source>
        <dbReference type="SAM" id="MobiDB-lite"/>
    </source>
</evidence>
<accession>A0AAV4S4R8</accession>
<sequence>MVGLTSLLQSSSPYLHYHEFELFKDIDILFPPLPPPSPPLPTSSGKLFHCKCSRKDSRGQRSESRHHKTPSITIDIHITMRHDGEEEKKAATSPTGDSILTYYNLLSVLLKVNCSTVNVREKTAEGRDLNRDIVKRHPPQLTSTSQ</sequence>
<dbReference type="AlphaFoldDB" id="A0AAV4S4R8"/>